<dbReference type="PANTHER" id="PTHR43422">
    <property type="entry name" value="THIAMINE THIAZOLE SYNTHASE"/>
    <property type="match status" value="1"/>
</dbReference>
<dbReference type="PANTHER" id="PTHR43422:SF3">
    <property type="entry name" value="THIAMINE THIAZOLE SYNTHASE"/>
    <property type="match status" value="1"/>
</dbReference>
<dbReference type="InterPro" id="IPR036188">
    <property type="entry name" value="FAD/NAD-bd_sf"/>
</dbReference>
<dbReference type="Gene3D" id="3.50.50.60">
    <property type="entry name" value="FAD/NAD(P)-binding domain"/>
    <property type="match status" value="1"/>
</dbReference>
<dbReference type="OrthoDB" id="9790035at2"/>
<evidence type="ECO:0000313" key="1">
    <source>
        <dbReference type="EMBL" id="GAC41754.1"/>
    </source>
</evidence>
<dbReference type="Proteomes" id="UP000029453">
    <property type="component" value="Unassembled WGS sequence"/>
</dbReference>
<proteinExistence type="predicted"/>
<gene>
    <name evidence="1" type="ORF">PPOP_1105</name>
</gene>
<dbReference type="RefSeq" id="WP_006285104.1">
    <property type="nucleotide sequence ID" value="NZ_BALG01000048.1"/>
</dbReference>
<dbReference type="AlphaFoldDB" id="M9LZL1"/>
<organism evidence="1 2">
    <name type="scientific">Paenibacillus popilliae ATCC 14706</name>
    <dbReference type="NCBI Taxonomy" id="1212764"/>
    <lineage>
        <taxon>Bacteria</taxon>
        <taxon>Bacillati</taxon>
        <taxon>Bacillota</taxon>
        <taxon>Bacilli</taxon>
        <taxon>Bacillales</taxon>
        <taxon>Paenibacillaceae</taxon>
        <taxon>Paenibacillus</taxon>
    </lineage>
</organism>
<dbReference type="SUPFAM" id="SSF51905">
    <property type="entry name" value="FAD/NAD(P)-binding domain"/>
    <property type="match status" value="1"/>
</dbReference>
<sequence length="447" mass="51514">MKYLEHKAIIIGGGFAGKLACKALSPHVKHITILESNSKPADNDMQPFVPQAHHVHILLRQGLLTLEKLFPEISKKLVESGSIKYDILQDLKWYHYGGLKSPYPSNYFIIQQTRTLLEHHIQNYIHDLKNVSYVDNVRVTKMLFDSKKTKLLGVGVKKRHSEEMEDYFADIIIDASGNGANIKKWITNIHIPVKEININLLYMSRFYEINNENLPPWNGLLVSPIFPHSTKGGVILKTEKKNQFIVTLSSYLTEEIPKKDEDYEKMAESLPQQDIIQFMRSANPVTKWKNYKINKQHCYQFEKVDHLPRNLFVIGDSYSVFDPIFGQGMVVCALEAEALKTAFSKIDDIKNSSQYYYKACAKIVKRAWDISVAENSKLNSNVNKNNLSLKIRQWLNKNIFEISAYDPYVYLKLAQIMHMTHTPKEIISPRLVYKLVKHLCIKGKGKS</sequence>
<accession>M9LZL1</accession>
<comment type="caution">
    <text evidence="1">The sequence shown here is derived from an EMBL/GenBank/DDBJ whole genome shotgun (WGS) entry which is preliminary data.</text>
</comment>
<evidence type="ECO:0008006" key="3">
    <source>
        <dbReference type="Google" id="ProtNLM"/>
    </source>
</evidence>
<reference evidence="1 2" key="1">
    <citation type="submission" date="2012-10" db="EMBL/GenBank/DDBJ databases">
        <title>Draft Genome Sequence of Paenibacillus popilliae ATCC 14706T.</title>
        <authorList>
            <person name="Iiyama K."/>
            <person name="Mori K."/>
            <person name="Mon H."/>
            <person name="Chieda Y."/>
            <person name="Lee J.M."/>
            <person name="Kusakabe T."/>
            <person name="Tashiro K."/>
            <person name="Asano S."/>
            <person name="Yasunaga-Aoki C."/>
            <person name="Shimizu S."/>
        </authorList>
    </citation>
    <scope>NUCLEOTIDE SEQUENCE [LARGE SCALE GENOMIC DNA]</scope>
    <source>
        <strain evidence="1 2">ATCC 14706</strain>
    </source>
</reference>
<evidence type="ECO:0000313" key="2">
    <source>
        <dbReference type="Proteomes" id="UP000029453"/>
    </source>
</evidence>
<protein>
    <recommendedName>
        <fullName evidence="3">2-polyprenyl-6-methoxyphenol hydroxylase</fullName>
    </recommendedName>
</protein>
<keyword evidence="2" id="KW-1185">Reference proteome</keyword>
<dbReference type="EMBL" id="BALG01000048">
    <property type="protein sequence ID" value="GAC41754.1"/>
    <property type="molecule type" value="Genomic_DNA"/>
</dbReference>
<name>M9LZL1_PAEPP</name>